<dbReference type="InterPro" id="IPR036640">
    <property type="entry name" value="ABC1_TM_sf"/>
</dbReference>
<feature type="transmembrane region" description="Helical" evidence="11">
    <location>
        <begin position="232"/>
        <end position="251"/>
    </location>
</feature>
<dbReference type="Pfam" id="PF00005">
    <property type="entry name" value="ABC_tran"/>
    <property type="match status" value="2"/>
</dbReference>
<dbReference type="SUPFAM" id="SSF90123">
    <property type="entry name" value="ABC transporter transmembrane region"/>
    <property type="match status" value="2"/>
</dbReference>
<evidence type="ECO:0000256" key="9">
    <source>
        <dbReference type="ARBA" id="ARBA00023136"/>
    </source>
</evidence>
<evidence type="ECO:0000313" key="14">
    <source>
        <dbReference type="EMBL" id="KNC52272.1"/>
    </source>
</evidence>
<comment type="similarity">
    <text evidence="2">Belongs to the ABC transporter superfamily. ABCC family. Conjugate transporter (TC 3.A.1.208) subfamily.</text>
</comment>
<keyword evidence="3" id="KW-0813">Transport</keyword>
<keyword evidence="5" id="KW-0677">Repeat</keyword>
<evidence type="ECO:0000256" key="7">
    <source>
        <dbReference type="ARBA" id="ARBA00022840"/>
    </source>
</evidence>
<dbReference type="CDD" id="cd03244">
    <property type="entry name" value="ABCC_MRP_domain2"/>
    <property type="match status" value="1"/>
</dbReference>
<dbReference type="OMA" id="QVTDAWT"/>
<feature type="region of interest" description="Disordered" evidence="10">
    <location>
        <begin position="505"/>
        <end position="525"/>
    </location>
</feature>
<feature type="region of interest" description="Disordered" evidence="10">
    <location>
        <begin position="1439"/>
        <end position="1466"/>
    </location>
</feature>
<evidence type="ECO:0000259" key="13">
    <source>
        <dbReference type="PROSITE" id="PS50929"/>
    </source>
</evidence>
<protein>
    <submittedName>
        <fullName evidence="14">Uncharacterized protein</fullName>
    </submittedName>
</protein>
<evidence type="ECO:0000313" key="15">
    <source>
        <dbReference type="Proteomes" id="UP000054408"/>
    </source>
</evidence>
<feature type="domain" description="ABC transporter" evidence="12">
    <location>
        <begin position="517"/>
        <end position="738"/>
    </location>
</feature>
<dbReference type="EMBL" id="GL349436">
    <property type="protein sequence ID" value="KNC52272.1"/>
    <property type="molecule type" value="Genomic_DNA"/>
</dbReference>
<dbReference type="Pfam" id="PF00664">
    <property type="entry name" value="ABC_membrane"/>
    <property type="match status" value="2"/>
</dbReference>
<dbReference type="GO" id="GO:0016887">
    <property type="term" value="F:ATP hydrolysis activity"/>
    <property type="evidence" value="ECO:0007669"/>
    <property type="project" value="InterPro"/>
</dbReference>
<dbReference type="InterPro" id="IPR027417">
    <property type="entry name" value="P-loop_NTPase"/>
</dbReference>
<dbReference type="PANTHER" id="PTHR24223">
    <property type="entry name" value="ATP-BINDING CASSETTE SUB-FAMILY C"/>
    <property type="match status" value="1"/>
</dbReference>
<evidence type="ECO:0000256" key="2">
    <source>
        <dbReference type="ARBA" id="ARBA00009726"/>
    </source>
</evidence>
<dbReference type="RefSeq" id="XP_013762271.1">
    <property type="nucleotide sequence ID" value="XM_013906817.1"/>
</dbReference>
<feature type="transmembrane region" description="Helical" evidence="11">
    <location>
        <begin position="108"/>
        <end position="132"/>
    </location>
</feature>
<feature type="transmembrane region" description="Helical" evidence="11">
    <location>
        <begin position="334"/>
        <end position="361"/>
    </location>
</feature>
<feature type="transmembrane region" description="Helical" evidence="11">
    <location>
        <begin position="820"/>
        <end position="839"/>
    </location>
</feature>
<dbReference type="PROSITE" id="PS50929">
    <property type="entry name" value="ABC_TM1F"/>
    <property type="match status" value="2"/>
</dbReference>
<dbReference type="SUPFAM" id="SSF52540">
    <property type="entry name" value="P-loop containing nucleoside triphosphate hydrolases"/>
    <property type="match status" value="2"/>
</dbReference>
<keyword evidence="9 11" id="KW-0472">Membrane</keyword>
<proteinExistence type="inferred from homology"/>
<keyword evidence="4 11" id="KW-0812">Transmembrane</keyword>
<feature type="transmembrane region" description="Helical" evidence="11">
    <location>
        <begin position="933"/>
        <end position="966"/>
    </location>
</feature>
<feature type="domain" description="ABC transmembrane type-1" evidence="13">
    <location>
        <begin position="834"/>
        <end position="1098"/>
    </location>
</feature>
<accession>A0A0L0DIZ1</accession>
<dbReference type="Proteomes" id="UP000054408">
    <property type="component" value="Unassembled WGS sequence"/>
</dbReference>
<feature type="transmembrane region" description="Helical" evidence="11">
    <location>
        <begin position="152"/>
        <end position="172"/>
    </location>
</feature>
<keyword evidence="7" id="KW-0067">ATP-binding</keyword>
<dbReference type="PROSITE" id="PS50893">
    <property type="entry name" value="ABC_TRANSPORTER_2"/>
    <property type="match status" value="2"/>
</dbReference>
<dbReference type="FunFam" id="3.40.50.300:FF:000074">
    <property type="entry name" value="Multidrug resistance-associated protein 5 isoform 1"/>
    <property type="match status" value="1"/>
</dbReference>
<evidence type="ECO:0000256" key="6">
    <source>
        <dbReference type="ARBA" id="ARBA00022741"/>
    </source>
</evidence>
<feature type="region of interest" description="Disordered" evidence="10">
    <location>
        <begin position="784"/>
        <end position="803"/>
    </location>
</feature>
<feature type="region of interest" description="Disordered" evidence="10">
    <location>
        <begin position="1"/>
        <end position="20"/>
    </location>
</feature>
<keyword evidence="8 11" id="KW-1133">Transmembrane helix</keyword>
<dbReference type="GO" id="GO:0140359">
    <property type="term" value="F:ABC-type transporter activity"/>
    <property type="evidence" value="ECO:0007669"/>
    <property type="project" value="InterPro"/>
</dbReference>
<dbReference type="FunFam" id="1.20.1560.10:FF:000006">
    <property type="entry name" value="ATP-binding cassette, sub-family C (CFTR/MRP), member 9"/>
    <property type="match status" value="1"/>
</dbReference>
<feature type="transmembrane region" description="Helical" evidence="11">
    <location>
        <begin position="874"/>
        <end position="892"/>
    </location>
</feature>
<dbReference type="Gene3D" id="3.40.50.300">
    <property type="entry name" value="P-loop containing nucleotide triphosphate hydrolases"/>
    <property type="match status" value="2"/>
</dbReference>
<dbReference type="Gene3D" id="1.20.1560.10">
    <property type="entry name" value="ABC transporter type 1, transmembrane domain"/>
    <property type="match status" value="2"/>
</dbReference>
<gene>
    <name evidence="14" type="ORF">AMSG_01099</name>
</gene>
<dbReference type="SMART" id="SM00382">
    <property type="entry name" value="AAA"/>
    <property type="match status" value="2"/>
</dbReference>
<dbReference type="OrthoDB" id="6603898at2759"/>
<feature type="compositionally biased region" description="Basic and acidic residues" evidence="10">
    <location>
        <begin position="1453"/>
        <end position="1463"/>
    </location>
</feature>
<evidence type="ECO:0000256" key="4">
    <source>
        <dbReference type="ARBA" id="ARBA00022692"/>
    </source>
</evidence>
<dbReference type="InterPro" id="IPR003593">
    <property type="entry name" value="AAA+_ATPase"/>
</dbReference>
<evidence type="ECO:0000259" key="12">
    <source>
        <dbReference type="PROSITE" id="PS50893"/>
    </source>
</evidence>
<reference evidence="14 15" key="1">
    <citation type="submission" date="2010-05" db="EMBL/GenBank/DDBJ databases">
        <title>The Genome Sequence of Thecamonas trahens ATCC 50062.</title>
        <authorList>
            <consortium name="The Broad Institute Genome Sequencing Platform"/>
            <person name="Russ C."/>
            <person name="Cuomo C."/>
            <person name="Shea T."/>
            <person name="Young S.K."/>
            <person name="Zeng Q."/>
            <person name="Koehrsen M."/>
            <person name="Haas B."/>
            <person name="Borodovsky M."/>
            <person name="Guigo R."/>
            <person name="Alvarado L."/>
            <person name="Berlin A."/>
            <person name="Bochicchio J."/>
            <person name="Borenstein D."/>
            <person name="Chapman S."/>
            <person name="Chen Z."/>
            <person name="Freedman E."/>
            <person name="Gellesch M."/>
            <person name="Goldberg J."/>
            <person name="Griggs A."/>
            <person name="Gujja S."/>
            <person name="Heilman E."/>
            <person name="Heiman D."/>
            <person name="Hepburn T."/>
            <person name="Howarth C."/>
            <person name="Jen D."/>
            <person name="Larson L."/>
            <person name="Mehta T."/>
            <person name="Park D."/>
            <person name="Pearson M."/>
            <person name="Roberts A."/>
            <person name="Saif S."/>
            <person name="Shenoy N."/>
            <person name="Sisk P."/>
            <person name="Stolte C."/>
            <person name="Sykes S."/>
            <person name="Thomson T."/>
            <person name="Walk T."/>
            <person name="White J."/>
            <person name="Yandava C."/>
            <person name="Burger G."/>
            <person name="Gray M.W."/>
            <person name="Holland P.W.H."/>
            <person name="King N."/>
            <person name="Lang F.B.F."/>
            <person name="Roger A.J."/>
            <person name="Ruiz-Trillo I."/>
            <person name="Lander E."/>
            <person name="Nusbaum C."/>
        </authorList>
    </citation>
    <scope>NUCLEOTIDE SEQUENCE [LARGE SCALE GENOMIC DNA]</scope>
    <source>
        <strain evidence="14 15">ATCC 50062</strain>
    </source>
</reference>
<evidence type="ECO:0000256" key="1">
    <source>
        <dbReference type="ARBA" id="ARBA00004128"/>
    </source>
</evidence>
<dbReference type="GeneID" id="25560868"/>
<feature type="domain" description="ABC transmembrane type-1" evidence="13">
    <location>
        <begin position="118"/>
        <end position="398"/>
    </location>
</feature>
<dbReference type="GO" id="GO:0005774">
    <property type="term" value="C:vacuolar membrane"/>
    <property type="evidence" value="ECO:0007669"/>
    <property type="project" value="UniProtKB-SubCell"/>
</dbReference>
<dbReference type="eggNOG" id="KOG0054">
    <property type="taxonomic scope" value="Eukaryota"/>
</dbReference>
<evidence type="ECO:0000256" key="5">
    <source>
        <dbReference type="ARBA" id="ARBA00022737"/>
    </source>
</evidence>
<dbReference type="FunFam" id="3.40.50.300:FF:000997">
    <property type="entry name" value="Multidrug resistance-associated protein 1"/>
    <property type="match status" value="1"/>
</dbReference>
<comment type="subcellular location">
    <subcellularLocation>
        <location evidence="1">Vacuole membrane</location>
        <topology evidence="1">Multi-pass membrane protein</topology>
    </subcellularLocation>
</comment>
<evidence type="ECO:0000256" key="10">
    <source>
        <dbReference type="SAM" id="MobiDB-lite"/>
    </source>
</evidence>
<organism evidence="14 15">
    <name type="scientific">Thecamonas trahens ATCC 50062</name>
    <dbReference type="NCBI Taxonomy" id="461836"/>
    <lineage>
        <taxon>Eukaryota</taxon>
        <taxon>Apusozoa</taxon>
        <taxon>Apusomonadida</taxon>
        <taxon>Apusomonadidae</taxon>
        <taxon>Thecamonas</taxon>
    </lineage>
</organism>
<feature type="domain" description="ABC transporter" evidence="12">
    <location>
        <begin position="1135"/>
        <end position="1371"/>
    </location>
</feature>
<feature type="compositionally biased region" description="Low complexity" evidence="10">
    <location>
        <begin position="1442"/>
        <end position="1452"/>
    </location>
</feature>
<dbReference type="PROSITE" id="PS00211">
    <property type="entry name" value="ABC_TRANSPORTER_1"/>
    <property type="match status" value="2"/>
</dbReference>
<sequence>MHKTMKARKSSQANKPDPEVNRIKVCPEDTASLPSRLGFSWISPLLKLGSRQPLEHTDLPPLPEISQAKGVTAQFEALWAAEEARVATIAAEAGPDAPPKRPSLRRTLVAMAGTPAIVMVLVMVILSAGAPFAGPLLLRAIIRFLASKDEPMVNGIIYACLLAVVPWIGTILGTTTDRILVRLGMASLAATNNAVFRKALRMSNGARQGTSTGEIVQLMSTDAMRMFTFTNVIKEVISTPLQIIVALALLWDQLGPSVLAGIAVILIFLPFNAKIGGALSKLQVSKMQIADERVKLMNEILTGIRVIKFNSYEEPFMARIRATRETELNIIRRIANYTAALMFGIILSPTLIFLAAIVVYAATTDALTVERVFVSMALFNLLRMPLTNAPMMAIQIVLARTSTARLERFLTKREVANTRIPYTPGLDADGITEEDLVFFANGNPDPSTRARPRKPRFAARKPILARIVDGTFAWAPELTAVEAAEAAAEAAKAAKASAKALTEAEPAAAPASDGSGKAAPHVTASGPTLPALRNINFELPRGSLVMIVGPVGSGKSSLVAALLGEIHIVSGAVCVADSIALVPQTAWIMNDTLRNNVLFGANYDEARYQAALTAASLTHDLTVLPAGDETEIGERGINLSGGQKQRVSIARAVYTDAEIYIMDDPLSAVDAEVGKNIFDKCINGVLRSKTRVLTTNHLQHLAAADYVISLGSDGTIAEEGTLDELLAADGAFAAMYIEHMGSVDASGSDADLVATNAKATSASLDRRQQSSALISGSSLLSSHSKVEEVPPPNPQPAAGGDGKLTIAEERDTGAVPLSVYLKYLATMGTILFFVVYMLLHAVAQAFTTGTDLWLSYWSSGYLEKKTGKSFKLEFYLGILVLFAILNTLFVFAREVWWVRGTVSAAREMHERVLRSDLDTIDTQLPAQLNTYMLVIFLLSGMLVAICVIRWYFIFFLIPIAVVYYFIQRYYRYSSLELRRLASISRSPVYQQFSETLAGVDSVRAYSREAQLAVENCARLDYNHQAMLYQHVAGLWLRIRMVTLGQLLVLAAGLSIVLSRDDIHSGKLDPGLAAMAVSYSLSVTGFMQFVVQLGTFVEQLMNSVERISAYSELPSEAPAHIPENAPPPSWPSSGEIKLSNVSMRYRPGLPLVLKKLSATIRGGEKIGVVGRSGSGKSSLMSVLFRLVEIENDGGKLVIDGVDVTAIGLADLRSSLAIIPQDPVLFAGTVRDNVDPFAQFTDAEVWSALELALLKPTVESYDLHLAHPVTEAGSNFSVGEKQLICLARALLRKPKILVLDEATASVDFDTDAAIQTTVRTAFASCTILAIAHRIGTVVDSDRVMVLDDGELVEFDTPAALLDNPSGFFTSLVEATGDASAAQLRALAEARVSYTELLDMARKSMVASDGETGDAAALTIEDLMAYAYYSYYSVSDHDSDPSLPPSYAASPSISLSDHDAGHRDRNAAWSSSCSSSSIYATVSS</sequence>
<feature type="compositionally biased region" description="Low complexity" evidence="10">
    <location>
        <begin position="505"/>
        <end position="520"/>
    </location>
</feature>
<feature type="transmembrane region" description="Helical" evidence="11">
    <location>
        <begin position="1036"/>
        <end position="1058"/>
    </location>
</feature>
<dbReference type="InterPro" id="IPR011527">
    <property type="entry name" value="ABC1_TM_dom"/>
</dbReference>
<dbReference type="InterPro" id="IPR050173">
    <property type="entry name" value="ABC_transporter_C-like"/>
</dbReference>
<feature type="transmembrane region" description="Helical" evidence="11">
    <location>
        <begin position="257"/>
        <end position="279"/>
    </location>
</feature>
<dbReference type="PANTHER" id="PTHR24223:SF443">
    <property type="entry name" value="MULTIDRUG-RESISTANCE LIKE PROTEIN 1, ISOFORM I"/>
    <property type="match status" value="1"/>
</dbReference>
<name>A0A0L0DIZ1_THETB</name>
<keyword evidence="15" id="KW-1185">Reference proteome</keyword>
<dbReference type="STRING" id="461836.A0A0L0DIZ1"/>
<keyword evidence="6" id="KW-0547">Nucleotide-binding</keyword>
<evidence type="ECO:0000256" key="8">
    <source>
        <dbReference type="ARBA" id="ARBA00022989"/>
    </source>
</evidence>
<dbReference type="CDD" id="cd03250">
    <property type="entry name" value="ABCC_MRP_domain1"/>
    <property type="match status" value="1"/>
</dbReference>
<dbReference type="InterPro" id="IPR003439">
    <property type="entry name" value="ABC_transporter-like_ATP-bd"/>
</dbReference>
<evidence type="ECO:0000256" key="11">
    <source>
        <dbReference type="SAM" id="Phobius"/>
    </source>
</evidence>
<dbReference type="GO" id="GO:0005524">
    <property type="term" value="F:ATP binding"/>
    <property type="evidence" value="ECO:0007669"/>
    <property type="project" value="UniProtKB-KW"/>
</dbReference>
<feature type="transmembrane region" description="Helical" evidence="11">
    <location>
        <begin position="1070"/>
        <end position="1090"/>
    </location>
</feature>
<dbReference type="InterPro" id="IPR017871">
    <property type="entry name" value="ABC_transporter-like_CS"/>
</dbReference>
<dbReference type="CDD" id="cd18595">
    <property type="entry name" value="ABC_6TM_MRP1_2_3_6_D1_like"/>
    <property type="match status" value="1"/>
</dbReference>
<evidence type="ECO:0000256" key="3">
    <source>
        <dbReference type="ARBA" id="ARBA00022448"/>
    </source>
</evidence>